<name>A0A4V2RFV3_9HYPH</name>
<organism evidence="3 4">
    <name type="scientific">Sinorhizobium americanum</name>
    <dbReference type="NCBI Taxonomy" id="194963"/>
    <lineage>
        <taxon>Bacteria</taxon>
        <taxon>Pseudomonadati</taxon>
        <taxon>Pseudomonadota</taxon>
        <taxon>Alphaproteobacteria</taxon>
        <taxon>Hyphomicrobiales</taxon>
        <taxon>Rhizobiaceae</taxon>
        <taxon>Sinorhizobium/Ensifer group</taxon>
        <taxon>Sinorhizobium</taxon>
    </lineage>
</organism>
<dbReference type="Gene3D" id="3.30.1330.60">
    <property type="entry name" value="OmpA-like domain"/>
    <property type="match status" value="1"/>
</dbReference>
<keyword evidence="3" id="KW-0969">Cilium</keyword>
<comment type="caution">
    <text evidence="3">The sequence shown here is derived from an EMBL/GenBank/DDBJ whole genome shotgun (WGS) entry which is preliminary data.</text>
</comment>
<gene>
    <name evidence="3" type="ORF">EV184_102391</name>
</gene>
<keyword evidence="3" id="KW-0282">Flagellum</keyword>
<evidence type="ECO:0000313" key="3">
    <source>
        <dbReference type="EMBL" id="TCN34080.1"/>
    </source>
</evidence>
<feature type="coiled-coil region" evidence="1">
    <location>
        <begin position="50"/>
        <end position="88"/>
    </location>
</feature>
<dbReference type="EMBL" id="SLVU01000002">
    <property type="protein sequence ID" value="TCN34080.1"/>
    <property type="molecule type" value="Genomic_DNA"/>
</dbReference>
<accession>A0A4V2RFV3</accession>
<dbReference type="AlphaFoldDB" id="A0A4V2RFV3"/>
<keyword evidence="2" id="KW-0472">Membrane</keyword>
<protein>
    <submittedName>
        <fullName evidence="3">Flagellar motor protein MotB</fullName>
    </submittedName>
</protein>
<keyword evidence="1" id="KW-0175">Coiled coil</keyword>
<dbReference type="SUPFAM" id="SSF103088">
    <property type="entry name" value="OmpA-like"/>
    <property type="match status" value="1"/>
</dbReference>
<feature type="coiled-coil region" evidence="1">
    <location>
        <begin position="156"/>
        <end position="204"/>
    </location>
</feature>
<feature type="transmembrane region" description="Helical" evidence="2">
    <location>
        <begin position="20"/>
        <end position="44"/>
    </location>
</feature>
<keyword evidence="3" id="KW-0966">Cell projection</keyword>
<reference evidence="3 4" key="1">
    <citation type="submission" date="2019-03" db="EMBL/GenBank/DDBJ databases">
        <title>Genomic Encyclopedia of Type Strains, Phase IV (KMG-V): Genome sequencing to study the core and pangenomes of soil and plant-associated prokaryotes.</title>
        <authorList>
            <person name="Whitman W."/>
        </authorList>
    </citation>
    <scope>NUCLEOTIDE SEQUENCE [LARGE SCALE GENOMIC DNA]</scope>
    <source>
        <strain evidence="3 4">23C40</strain>
    </source>
</reference>
<sequence>MTSDSSVRLEEKGYNRGLILGLTMAESMLLLVFCLLLVAGAVIAGEKVKADRAKERADISQGELRKERNRAREAERDLNDRLALAEARAGADPAQAEKREMEWRELVRARGLVEELGRKGVKEDDIAGLAVAADALLKAGVDVSDAQKVAAELRKLASSRTEVEAFKNAMEELVRANATLETVNKELVASKAKLESENKTYREAAANAGAHQWPPIISLSEAEGYSFEVGSAELTSKFRGELDGRYADEIFRSLELYDADIVEVIGHTDEQPITRTGSNLDKTISDVLASRKPVSDLVPSDNAGLGLARALSVANVLRSNPKVAKATVIPLSAAQLVLPGDVLTKGQGGDVKERRRIEIRIRRRLPMMDRQKSVSQ</sequence>
<evidence type="ECO:0000313" key="4">
    <source>
        <dbReference type="Proteomes" id="UP000295043"/>
    </source>
</evidence>
<evidence type="ECO:0000256" key="2">
    <source>
        <dbReference type="SAM" id="Phobius"/>
    </source>
</evidence>
<proteinExistence type="predicted"/>
<evidence type="ECO:0000256" key="1">
    <source>
        <dbReference type="SAM" id="Coils"/>
    </source>
</evidence>
<keyword evidence="2" id="KW-1133">Transmembrane helix</keyword>
<dbReference type="Proteomes" id="UP000295043">
    <property type="component" value="Unassembled WGS sequence"/>
</dbReference>
<keyword evidence="2" id="KW-0812">Transmembrane</keyword>
<dbReference type="RefSeq" id="WP_132073177.1">
    <property type="nucleotide sequence ID" value="NZ_SLVU01000002.1"/>
</dbReference>
<dbReference type="InterPro" id="IPR036737">
    <property type="entry name" value="OmpA-like_sf"/>
</dbReference>